<dbReference type="InterPro" id="IPR021136">
    <property type="entry name" value="Flagellar_hook_control-like_C"/>
</dbReference>
<dbReference type="Pfam" id="PF02120">
    <property type="entry name" value="Flg_hook"/>
    <property type="match status" value="1"/>
</dbReference>
<accession>A0A419A794</accession>
<feature type="compositionally biased region" description="Polar residues" evidence="1">
    <location>
        <begin position="295"/>
        <end position="317"/>
    </location>
</feature>
<dbReference type="InterPro" id="IPR038610">
    <property type="entry name" value="FliK-like_C_sf"/>
</dbReference>
<name>A0A419A794_9RHOB</name>
<dbReference type="OrthoDB" id="7203912at2"/>
<evidence type="ECO:0000313" key="3">
    <source>
        <dbReference type="EMBL" id="RJL16382.1"/>
    </source>
</evidence>
<keyword evidence="3" id="KW-0969">Cilium</keyword>
<gene>
    <name evidence="3" type="ORF">D3P05_09865</name>
</gene>
<keyword evidence="3" id="KW-0966">Cell projection</keyword>
<keyword evidence="4" id="KW-1185">Reference proteome</keyword>
<evidence type="ECO:0000259" key="2">
    <source>
        <dbReference type="Pfam" id="PF02120"/>
    </source>
</evidence>
<proteinExistence type="predicted"/>
<dbReference type="Gene3D" id="3.30.750.140">
    <property type="match status" value="1"/>
</dbReference>
<feature type="region of interest" description="Disordered" evidence="1">
    <location>
        <begin position="295"/>
        <end position="352"/>
    </location>
</feature>
<organism evidence="3 4">
    <name type="scientific">Paracoccus siganidrum</name>
    <dbReference type="NCBI Taxonomy" id="1276757"/>
    <lineage>
        <taxon>Bacteria</taxon>
        <taxon>Pseudomonadati</taxon>
        <taxon>Pseudomonadota</taxon>
        <taxon>Alphaproteobacteria</taxon>
        <taxon>Rhodobacterales</taxon>
        <taxon>Paracoccaceae</taxon>
        <taxon>Paracoccus</taxon>
    </lineage>
</organism>
<dbReference type="EMBL" id="QZEW01000035">
    <property type="protein sequence ID" value="RJL16382.1"/>
    <property type="molecule type" value="Genomic_DNA"/>
</dbReference>
<keyword evidence="3" id="KW-0282">Flagellum</keyword>
<protein>
    <submittedName>
        <fullName evidence="3">Flagellar hook-length control protein FliK</fullName>
    </submittedName>
</protein>
<reference evidence="4" key="1">
    <citation type="submission" date="2018-09" db="EMBL/GenBank/DDBJ databases">
        <title>Paracoccus onubensis nov. sp. a moderate halophilic bacterium isolated from Gruta de las Maravillas (Aracena, Spain).</title>
        <authorList>
            <person name="Jurado V."/>
            <person name="Gutierrez-Patricio S."/>
            <person name="Gonzalez-Pimentel J.L."/>
            <person name="Miller A.Z."/>
            <person name="Laiz L."/>
            <person name="Saiz-Jimenez C."/>
        </authorList>
    </citation>
    <scope>NUCLEOTIDE SEQUENCE [LARGE SCALE GENOMIC DNA]</scope>
    <source>
        <strain evidence="4">DSM 26381</strain>
    </source>
</reference>
<comment type="caution">
    <text evidence="3">The sequence shown here is derived from an EMBL/GenBank/DDBJ whole genome shotgun (WGS) entry which is preliminary data.</text>
</comment>
<feature type="domain" description="Flagellar hook-length control protein-like C-terminal" evidence="2">
    <location>
        <begin position="236"/>
        <end position="308"/>
    </location>
</feature>
<feature type="compositionally biased region" description="Basic and acidic residues" evidence="1">
    <location>
        <begin position="343"/>
        <end position="352"/>
    </location>
</feature>
<evidence type="ECO:0000313" key="4">
    <source>
        <dbReference type="Proteomes" id="UP000283587"/>
    </source>
</evidence>
<dbReference type="Proteomes" id="UP000283587">
    <property type="component" value="Unassembled WGS sequence"/>
</dbReference>
<dbReference type="AlphaFoldDB" id="A0A419A794"/>
<sequence>MSTGAIMSSVHAFFGFPETGRDVAASNGAGRGHMPSRNTPDHNASEETQRVASDAGDAFSRESDSLEAQLVHEGHQELPLLVEDGSIRIDIEEPRPSGDGAVKDPLADIMEAWTGISGALPEEEADGSILDGETARRATATGIEAAREAPGSPTMTRMASVGVEEPAPIPKDIPLQATMGTDGPVVEGAESSQQIHLQTAARDSTAIAEHSLANRLPAQQGTAAIQQVAEALVRMQGDRLEIALSPEELGRLRLVLSRQNGAPHILVWAERPEVLELMRRNADLLLEYFGEEGTGSPSLTFTSDGPQDEANPSQASESPEEHSDPPRIVTAVTASADGFGRLGGDRRIDIRV</sequence>
<feature type="compositionally biased region" description="Basic and acidic residues" evidence="1">
    <location>
        <begin position="39"/>
        <end position="49"/>
    </location>
</feature>
<evidence type="ECO:0000256" key="1">
    <source>
        <dbReference type="SAM" id="MobiDB-lite"/>
    </source>
</evidence>
<dbReference type="CDD" id="cd17470">
    <property type="entry name" value="T3SS_Flik_C"/>
    <property type="match status" value="1"/>
</dbReference>
<feature type="region of interest" description="Disordered" evidence="1">
    <location>
        <begin position="24"/>
        <end position="63"/>
    </location>
</feature>